<sequence>MRVVTFVAIAVVGFARSSVAELNASLQTSLYDAPSLKLHVALKRKTMELHGQSEFDIYATPIVSTSGGRVFYNSFATFCENESNFNYTIVDGSAYVVTSDAFAAEKVECLPLSLLPFDEILPALNNATPIPSASIGDKTVECPSGNLLKTTFAGTQYAICASGETGVLVNSSDLDVTVEYLDDPVDILKPHLTDGPTSCEPVEKPISLTPTAFALVTDKIPSSTSRMLKEEVHMEMETTTCETCLSTPRPCIFLHGLGNPNEEAELQDTSELTSGRLGDIHGHAPCCSEIKYAILNTVDAGWRNDTLHKKFCDFSLSMSSTSNVDAGIVDNTIIVTHSMGGLVVAHALAKGACKFSETTSWVAISAPMTGSMAADFIVDYCNREETIDVAVELLELIGQCPASKSRRSTTYQGGKHSTPPIDAAFVAAQEAYRGNVSAAMCSDSFFGLFSMTQVSYILAGTVIPHKSKKNDGFVEFQSCLGGLDESQFGNHYLDRFYRPQLNHADTAFKNGDGLFKDSKKPNKWFECLEL</sequence>
<dbReference type="Gene3D" id="3.40.50.1820">
    <property type="entry name" value="alpha/beta hydrolase"/>
    <property type="match status" value="1"/>
</dbReference>
<evidence type="ECO:0000313" key="3">
    <source>
        <dbReference type="EMBL" id="ETL47686.1"/>
    </source>
</evidence>
<reference evidence="3 4" key="2">
    <citation type="submission" date="2013-11" db="EMBL/GenBank/DDBJ databases">
        <title>The Genome Sequence of Phytophthora parasitica CJ05E6.</title>
        <authorList>
            <consortium name="The Broad Institute Genomics Platform"/>
            <person name="Russ C."/>
            <person name="Tyler B."/>
            <person name="Panabieres F."/>
            <person name="Shan W."/>
            <person name="Tripathy S."/>
            <person name="Grunwald N."/>
            <person name="Machado M."/>
            <person name="Johnson C.S."/>
            <person name="Arredondo F."/>
            <person name="Hong C."/>
            <person name="Coffey M."/>
            <person name="Young S.K."/>
            <person name="Zeng Q."/>
            <person name="Gargeya S."/>
            <person name="Fitzgerald M."/>
            <person name="Abouelleil A."/>
            <person name="Alvarado L."/>
            <person name="Chapman S.B."/>
            <person name="Gainer-Dewar J."/>
            <person name="Goldberg J."/>
            <person name="Griggs A."/>
            <person name="Gujja S."/>
            <person name="Hansen M."/>
            <person name="Howarth C."/>
            <person name="Imamovic A."/>
            <person name="Ireland A."/>
            <person name="Larimer J."/>
            <person name="McCowan C."/>
            <person name="Murphy C."/>
            <person name="Pearson M."/>
            <person name="Poon T.W."/>
            <person name="Priest M."/>
            <person name="Roberts A."/>
            <person name="Saif S."/>
            <person name="Shea T."/>
            <person name="Sykes S."/>
            <person name="Wortman J."/>
            <person name="Nusbaum C."/>
            <person name="Birren B."/>
        </authorList>
    </citation>
    <scope>NUCLEOTIDE SEQUENCE [LARGE SCALE GENOMIC DNA]</scope>
    <source>
        <strain evidence="3 4">CJ05E6</strain>
    </source>
</reference>
<dbReference type="PANTHER" id="PTHR22538:SF1">
    <property type="entry name" value="VWFD DOMAIN-CONTAINING PROTEIN"/>
    <property type="match status" value="1"/>
</dbReference>
<protein>
    <recommendedName>
        <fullName evidence="5">GPI inositol-deacylase</fullName>
    </recommendedName>
</protein>
<dbReference type="VEuPathDB" id="FungiDB:PPTG_15830"/>
<keyword evidence="1" id="KW-0732">Signal</keyword>
<dbReference type="EMBL" id="KI684623">
    <property type="protein sequence ID" value="ETK94314.1"/>
    <property type="molecule type" value="Genomic_DNA"/>
</dbReference>
<dbReference type="Proteomes" id="UP000053864">
    <property type="component" value="Unassembled WGS sequence"/>
</dbReference>
<feature type="signal peptide" evidence="1">
    <location>
        <begin position="1"/>
        <end position="20"/>
    </location>
</feature>
<evidence type="ECO:0000256" key="1">
    <source>
        <dbReference type="SAM" id="SignalP"/>
    </source>
</evidence>
<dbReference type="Proteomes" id="UP000053236">
    <property type="component" value="Unassembled WGS sequence"/>
</dbReference>
<feature type="chain" id="PRO_5007733846" description="GPI inositol-deacylase" evidence="1">
    <location>
        <begin position="21"/>
        <end position="530"/>
    </location>
</feature>
<name>W2JMT6_PHYNI</name>
<evidence type="ECO:0000313" key="2">
    <source>
        <dbReference type="EMBL" id="ETK94314.1"/>
    </source>
</evidence>
<evidence type="ECO:0000313" key="4">
    <source>
        <dbReference type="Proteomes" id="UP000053864"/>
    </source>
</evidence>
<organism evidence="3 4">
    <name type="scientific">Phytophthora nicotianae</name>
    <name type="common">Potato buckeye rot agent</name>
    <name type="synonym">Phytophthora parasitica</name>
    <dbReference type="NCBI Taxonomy" id="4792"/>
    <lineage>
        <taxon>Eukaryota</taxon>
        <taxon>Sar</taxon>
        <taxon>Stramenopiles</taxon>
        <taxon>Oomycota</taxon>
        <taxon>Peronosporomycetes</taxon>
        <taxon>Peronosporales</taxon>
        <taxon>Peronosporaceae</taxon>
        <taxon>Phytophthora</taxon>
    </lineage>
</organism>
<reference evidence="2" key="1">
    <citation type="submission" date="2013-11" db="EMBL/GenBank/DDBJ databases">
        <title>The Genome Sequence of Phytophthora parasitica CJ02B3.</title>
        <authorList>
            <consortium name="The Broad Institute Genomics Platform"/>
            <person name="Russ C."/>
            <person name="Tyler B."/>
            <person name="Panabieres F."/>
            <person name="Shan W."/>
            <person name="Tripathy S."/>
            <person name="Grunwald N."/>
            <person name="Machado M."/>
            <person name="Johnson C.S."/>
            <person name="Arredondo F."/>
            <person name="Hong C."/>
            <person name="Coffey M."/>
            <person name="Young S.K."/>
            <person name="Zeng Q."/>
            <person name="Gargeya S."/>
            <person name="Fitzgerald M."/>
            <person name="Abouelleil A."/>
            <person name="Alvarado L."/>
            <person name="Chapman S.B."/>
            <person name="Gainer-Dewar J."/>
            <person name="Goldberg J."/>
            <person name="Griggs A."/>
            <person name="Gujja S."/>
            <person name="Hansen M."/>
            <person name="Howarth C."/>
            <person name="Imamovic A."/>
            <person name="Ireland A."/>
            <person name="Larimer J."/>
            <person name="McCowan C."/>
            <person name="Murphy C."/>
            <person name="Pearson M."/>
            <person name="Poon T.W."/>
            <person name="Priest M."/>
            <person name="Roberts A."/>
            <person name="Saif S."/>
            <person name="Shea T."/>
            <person name="Sykes S."/>
            <person name="Wortman J."/>
            <person name="Nusbaum C."/>
            <person name="Birren B."/>
        </authorList>
    </citation>
    <scope>NUCLEOTIDE SEQUENCE [LARGE SCALE GENOMIC DNA]</scope>
    <source>
        <strain evidence="2">CJ02B3</strain>
    </source>
</reference>
<dbReference type="AlphaFoldDB" id="W2JMT6"/>
<accession>W2JMT6</accession>
<dbReference type="VEuPathDB" id="FungiDB:PPTG_24570"/>
<dbReference type="SUPFAM" id="SSF53474">
    <property type="entry name" value="alpha/beta-Hydrolases"/>
    <property type="match status" value="1"/>
</dbReference>
<dbReference type="EMBL" id="KI671108">
    <property type="protein sequence ID" value="ETL47686.1"/>
    <property type="molecule type" value="Genomic_DNA"/>
</dbReference>
<dbReference type="InterPro" id="IPR029058">
    <property type="entry name" value="AB_hydrolase_fold"/>
</dbReference>
<proteinExistence type="predicted"/>
<dbReference type="PANTHER" id="PTHR22538">
    <property type="entry name" value="CILIA- AND FLAGELLA-ASSOCIATED PROTEIN 74"/>
    <property type="match status" value="1"/>
</dbReference>
<evidence type="ECO:0008006" key="5">
    <source>
        <dbReference type="Google" id="ProtNLM"/>
    </source>
</evidence>
<gene>
    <name evidence="2" type="ORF">L915_02608</name>
    <name evidence="3" type="ORF">L916_02584</name>
</gene>